<feature type="compositionally biased region" description="Basic and acidic residues" evidence="1">
    <location>
        <begin position="94"/>
        <end position="113"/>
    </location>
</feature>
<reference evidence="3" key="1">
    <citation type="submission" date="2013-03" db="EMBL/GenBank/DDBJ databases">
        <title>The Genome Sequence of Anopheles minimus MINIMUS1.</title>
        <authorList>
            <consortium name="The Broad Institute Genomics Platform"/>
            <person name="Neafsey D.E."/>
            <person name="Walton C."/>
            <person name="Walker B."/>
            <person name="Young S.K."/>
            <person name="Zeng Q."/>
            <person name="Gargeya S."/>
            <person name="Fitzgerald M."/>
            <person name="Haas B."/>
            <person name="Abouelleil A."/>
            <person name="Allen A.W."/>
            <person name="Alvarado L."/>
            <person name="Arachchi H.M."/>
            <person name="Berlin A.M."/>
            <person name="Chapman S.B."/>
            <person name="Gainer-Dewar J."/>
            <person name="Goldberg J."/>
            <person name="Griggs A."/>
            <person name="Gujja S."/>
            <person name="Hansen M."/>
            <person name="Howarth C."/>
            <person name="Imamovic A."/>
            <person name="Ireland A."/>
            <person name="Larimer J."/>
            <person name="McCowan C."/>
            <person name="Murphy C."/>
            <person name="Pearson M."/>
            <person name="Poon T.W."/>
            <person name="Priest M."/>
            <person name="Roberts A."/>
            <person name="Saif S."/>
            <person name="Shea T."/>
            <person name="Sisk P."/>
            <person name="Sykes S."/>
            <person name="Wortman J."/>
            <person name="Nusbaum C."/>
            <person name="Birren B."/>
        </authorList>
    </citation>
    <scope>NUCLEOTIDE SEQUENCE [LARGE SCALE GENOMIC DNA]</scope>
    <source>
        <strain evidence="3">MINIMUS1</strain>
    </source>
</reference>
<feature type="compositionally biased region" description="Polar residues" evidence="1">
    <location>
        <begin position="27"/>
        <end position="46"/>
    </location>
</feature>
<evidence type="ECO:0000313" key="2">
    <source>
        <dbReference type="EnsemblMetazoa" id="AMIN001959-PA"/>
    </source>
</evidence>
<keyword evidence="3" id="KW-1185">Reference proteome</keyword>
<name>A0A182VV64_9DIPT</name>
<sequence>MGFTGTPYRKTRSVFRVPRARNHIPNRPNTPHTRNGFTLHTTTGRSESVHGIVRPRRPRRTGGALCHGIAAHDLRWCNSSRRLSGQSSIFRWHRTGERSVRQEDSPFPQHDEQPAASSGGSWQRTPPHRT</sequence>
<feature type="region of interest" description="Disordered" evidence="1">
    <location>
        <begin position="87"/>
        <end position="130"/>
    </location>
</feature>
<protein>
    <submittedName>
        <fullName evidence="2">Uncharacterized protein</fullName>
    </submittedName>
</protein>
<feature type="region of interest" description="Disordered" evidence="1">
    <location>
        <begin position="21"/>
        <end position="49"/>
    </location>
</feature>
<evidence type="ECO:0000313" key="3">
    <source>
        <dbReference type="Proteomes" id="UP000075920"/>
    </source>
</evidence>
<organism evidence="2 3">
    <name type="scientific">Anopheles minimus</name>
    <dbReference type="NCBI Taxonomy" id="112268"/>
    <lineage>
        <taxon>Eukaryota</taxon>
        <taxon>Metazoa</taxon>
        <taxon>Ecdysozoa</taxon>
        <taxon>Arthropoda</taxon>
        <taxon>Hexapoda</taxon>
        <taxon>Insecta</taxon>
        <taxon>Pterygota</taxon>
        <taxon>Neoptera</taxon>
        <taxon>Endopterygota</taxon>
        <taxon>Diptera</taxon>
        <taxon>Nematocera</taxon>
        <taxon>Culicoidea</taxon>
        <taxon>Culicidae</taxon>
        <taxon>Anophelinae</taxon>
        <taxon>Anopheles</taxon>
    </lineage>
</organism>
<dbReference type="AlphaFoldDB" id="A0A182VV64"/>
<accession>A0A182VV64</accession>
<dbReference type="VEuPathDB" id="VectorBase:AMIN001959"/>
<proteinExistence type="predicted"/>
<evidence type="ECO:0000256" key="1">
    <source>
        <dbReference type="SAM" id="MobiDB-lite"/>
    </source>
</evidence>
<dbReference type="EnsemblMetazoa" id="AMIN001959-RA">
    <property type="protein sequence ID" value="AMIN001959-PA"/>
    <property type="gene ID" value="AMIN001959"/>
</dbReference>
<feature type="compositionally biased region" description="Polar residues" evidence="1">
    <location>
        <begin position="115"/>
        <end position="124"/>
    </location>
</feature>
<dbReference type="Proteomes" id="UP000075920">
    <property type="component" value="Unassembled WGS sequence"/>
</dbReference>
<reference evidence="2" key="2">
    <citation type="submission" date="2020-05" db="UniProtKB">
        <authorList>
            <consortium name="EnsemblMetazoa"/>
        </authorList>
    </citation>
    <scope>IDENTIFICATION</scope>
    <source>
        <strain evidence="2">MINIMUS1</strain>
    </source>
</reference>